<dbReference type="GO" id="GO:0005975">
    <property type="term" value="P:carbohydrate metabolic process"/>
    <property type="evidence" value="ECO:0007669"/>
    <property type="project" value="InterPro"/>
</dbReference>
<dbReference type="EMBL" id="SZQL01000019">
    <property type="protein sequence ID" value="TKK65715.1"/>
    <property type="molecule type" value="Genomic_DNA"/>
</dbReference>
<accession>A0A4U3KT86</accession>
<dbReference type="SUPFAM" id="SSF51445">
    <property type="entry name" value="(Trans)glycosidases"/>
    <property type="match status" value="1"/>
</dbReference>
<protein>
    <submittedName>
        <fullName evidence="2">1,4-alpha-glucan branching protein</fullName>
    </submittedName>
</protein>
<comment type="caution">
    <text evidence="2">The sequence shown here is derived from an EMBL/GenBank/DDBJ whole genome shotgun (WGS) entry which is preliminary data.</text>
</comment>
<proteinExistence type="predicted"/>
<reference evidence="2 3" key="1">
    <citation type="submission" date="2019-05" db="EMBL/GenBank/DDBJ databases">
        <title>Panacibacter sp. strain 17mud1-8 Genome sequencing and assembly.</title>
        <authorList>
            <person name="Chhetri G."/>
        </authorList>
    </citation>
    <scope>NUCLEOTIDE SEQUENCE [LARGE SCALE GENOMIC DNA]</scope>
    <source>
        <strain evidence="2 3">17mud1-8</strain>
    </source>
</reference>
<evidence type="ECO:0000313" key="3">
    <source>
        <dbReference type="Proteomes" id="UP000305848"/>
    </source>
</evidence>
<gene>
    <name evidence="2" type="ORF">FC093_19470</name>
</gene>
<evidence type="ECO:0000313" key="2">
    <source>
        <dbReference type="EMBL" id="TKK65715.1"/>
    </source>
</evidence>
<dbReference type="OrthoDB" id="9805159at2"/>
<name>A0A4U3KT86_9BACT</name>
<dbReference type="InterPro" id="IPR006047">
    <property type="entry name" value="GH13_cat_dom"/>
</dbReference>
<feature type="domain" description="Glycosyl hydrolase family 13 catalytic" evidence="1">
    <location>
        <begin position="18"/>
        <end position="334"/>
    </location>
</feature>
<dbReference type="Pfam" id="PF00128">
    <property type="entry name" value="Alpha-amylase"/>
    <property type="match status" value="1"/>
</dbReference>
<dbReference type="AlphaFoldDB" id="A0A4U3KT86"/>
<organism evidence="2 3">
    <name type="scientific">Ilyomonas limi</name>
    <dbReference type="NCBI Taxonomy" id="2575867"/>
    <lineage>
        <taxon>Bacteria</taxon>
        <taxon>Pseudomonadati</taxon>
        <taxon>Bacteroidota</taxon>
        <taxon>Chitinophagia</taxon>
        <taxon>Chitinophagales</taxon>
        <taxon>Chitinophagaceae</taxon>
        <taxon>Ilyomonas</taxon>
    </lineage>
</organism>
<dbReference type="PANTHER" id="PTHR47786:SF2">
    <property type="entry name" value="GLYCOSYL HYDROLASE FAMILY 13 CATALYTIC DOMAIN-CONTAINING PROTEIN"/>
    <property type="match status" value="1"/>
</dbReference>
<sequence length="426" mass="49594">MSLLFKTVDWAEDSNIYEVNTRQYTKEGTFNAFAQHLPRLKDMGVEILWFMPITPIGLEKRQGSLGSYYAVADYTAVNREFGTMDDFKALVQQAHAMGMKVIIDWVANHTSPDSAWAKQYPEWYKKDANGNFTEAHGWVDVIDLDYTNKDMRQAMIAALQHWVVTCDIDGFRCDMAHLVPLDFWKEARTQCDAIKPLYWLAESDEADYLQVFDASYAWEWMAVSTELVQHQMTPEKMMNVLVKYASQCTIHAQKLLFTTNHDENSWNGTEYEKYGITAKTFAVFAATWQGIPLIYSGQELPNHKRLLFFDKDEIAWTEQQPALHHFYKTLLYFRKRCPVFDCGAELIRLTTGAEDKVVAYICCNNDKLALLLFNFSNAGRIKFSIHHERLKGTFRNVFSELSFQFDSTVEFEMQPWQYFVYERTGE</sequence>
<evidence type="ECO:0000259" key="1">
    <source>
        <dbReference type="SMART" id="SM00642"/>
    </source>
</evidence>
<dbReference type="RefSeq" id="WP_137263484.1">
    <property type="nucleotide sequence ID" value="NZ_SZQL01000019.1"/>
</dbReference>
<dbReference type="Gene3D" id="3.20.20.80">
    <property type="entry name" value="Glycosidases"/>
    <property type="match status" value="1"/>
</dbReference>
<dbReference type="InterPro" id="IPR017853">
    <property type="entry name" value="GH"/>
</dbReference>
<dbReference type="CDD" id="cd11313">
    <property type="entry name" value="AmyAc_arch_bac_AmyA"/>
    <property type="match status" value="1"/>
</dbReference>
<dbReference type="Proteomes" id="UP000305848">
    <property type="component" value="Unassembled WGS sequence"/>
</dbReference>
<keyword evidence="3" id="KW-1185">Reference proteome</keyword>
<dbReference type="SMART" id="SM00642">
    <property type="entry name" value="Aamy"/>
    <property type="match status" value="1"/>
</dbReference>
<dbReference type="PANTHER" id="PTHR47786">
    <property type="entry name" value="ALPHA-1,4-GLUCAN:MALTOSE-1-PHOSPHATE MALTOSYLTRANSFERASE"/>
    <property type="match status" value="1"/>
</dbReference>